<feature type="compositionally biased region" description="Basic and acidic residues" evidence="6">
    <location>
        <begin position="181"/>
        <end position="195"/>
    </location>
</feature>
<dbReference type="SMART" id="SM00349">
    <property type="entry name" value="KRAB"/>
    <property type="match status" value="1"/>
</dbReference>
<feature type="domain" description="C2H2-type" evidence="7">
    <location>
        <begin position="145"/>
        <end position="172"/>
    </location>
</feature>
<keyword evidence="3 5" id="KW-0863">Zinc-finger</keyword>
<dbReference type="GO" id="GO:0006355">
    <property type="term" value="P:regulation of DNA-templated transcription"/>
    <property type="evidence" value="ECO:0007669"/>
    <property type="project" value="InterPro"/>
</dbReference>
<protein>
    <submittedName>
        <fullName evidence="9">Zinc finger protein 25</fullName>
    </submittedName>
</protein>
<comment type="caution">
    <text evidence="9">The sequence shown here is derived from an EMBL/GenBank/DDBJ whole genome shotgun (WGS) entry which is preliminary data.</text>
</comment>
<dbReference type="InterPro" id="IPR050169">
    <property type="entry name" value="Krueppel_C2H2_ZnF"/>
</dbReference>
<dbReference type="GO" id="GO:0008270">
    <property type="term" value="F:zinc ion binding"/>
    <property type="evidence" value="ECO:0007669"/>
    <property type="project" value="UniProtKB-KW"/>
</dbReference>
<evidence type="ECO:0000259" key="7">
    <source>
        <dbReference type="PROSITE" id="PS50157"/>
    </source>
</evidence>
<dbReference type="Gene3D" id="6.10.140.140">
    <property type="match status" value="1"/>
</dbReference>
<dbReference type="PROSITE" id="PS50805">
    <property type="entry name" value="KRAB"/>
    <property type="match status" value="1"/>
</dbReference>
<evidence type="ECO:0000259" key="8">
    <source>
        <dbReference type="PROSITE" id="PS50805"/>
    </source>
</evidence>
<dbReference type="EMBL" id="JACASE010000006">
    <property type="protein sequence ID" value="KAF6459855.1"/>
    <property type="molecule type" value="Genomic_DNA"/>
</dbReference>
<dbReference type="SUPFAM" id="SSF57667">
    <property type="entry name" value="beta-beta-alpha zinc fingers"/>
    <property type="match status" value="2"/>
</dbReference>
<dbReference type="SMART" id="SM00355">
    <property type="entry name" value="ZnF_C2H2"/>
    <property type="match status" value="2"/>
</dbReference>
<dbReference type="InterPro" id="IPR001909">
    <property type="entry name" value="KRAB"/>
</dbReference>
<evidence type="ECO:0000256" key="2">
    <source>
        <dbReference type="ARBA" id="ARBA00022737"/>
    </source>
</evidence>
<dbReference type="CDD" id="cd07765">
    <property type="entry name" value="KRAB_A-box"/>
    <property type="match status" value="1"/>
</dbReference>
<proteinExistence type="predicted"/>
<evidence type="ECO:0000313" key="9">
    <source>
        <dbReference type="EMBL" id="KAF6459855.1"/>
    </source>
</evidence>
<dbReference type="PANTHER" id="PTHR23232:SF131">
    <property type="entry name" value="KRAB DOMAIN-CONTAINING PROTEIN"/>
    <property type="match status" value="1"/>
</dbReference>
<feature type="region of interest" description="Disordered" evidence="6">
    <location>
        <begin position="168"/>
        <end position="195"/>
    </location>
</feature>
<dbReference type="PANTHER" id="PTHR23232">
    <property type="entry name" value="KRAB DOMAIN C2H2 ZINC FINGER"/>
    <property type="match status" value="1"/>
</dbReference>
<dbReference type="InterPro" id="IPR036236">
    <property type="entry name" value="Znf_C2H2_sf"/>
</dbReference>
<dbReference type="Proteomes" id="UP000593571">
    <property type="component" value="Unassembled WGS sequence"/>
</dbReference>
<evidence type="ECO:0000256" key="4">
    <source>
        <dbReference type="ARBA" id="ARBA00022833"/>
    </source>
</evidence>
<name>A0A7J8GJJ8_ROUAE</name>
<dbReference type="PROSITE" id="PS00028">
    <property type="entry name" value="ZINC_FINGER_C2H2_1"/>
    <property type="match status" value="1"/>
</dbReference>
<organism evidence="9 10">
    <name type="scientific">Rousettus aegyptiacus</name>
    <name type="common">Egyptian fruit bat</name>
    <name type="synonym">Pteropus aegyptiacus</name>
    <dbReference type="NCBI Taxonomy" id="9407"/>
    <lineage>
        <taxon>Eukaryota</taxon>
        <taxon>Metazoa</taxon>
        <taxon>Chordata</taxon>
        <taxon>Craniata</taxon>
        <taxon>Vertebrata</taxon>
        <taxon>Euteleostomi</taxon>
        <taxon>Mammalia</taxon>
        <taxon>Eutheria</taxon>
        <taxon>Laurasiatheria</taxon>
        <taxon>Chiroptera</taxon>
        <taxon>Yinpterochiroptera</taxon>
        <taxon>Pteropodoidea</taxon>
        <taxon>Pteropodidae</taxon>
        <taxon>Rousettinae</taxon>
        <taxon>Rousettus</taxon>
    </lineage>
</organism>
<dbReference type="Gene3D" id="3.30.160.60">
    <property type="entry name" value="Classic Zinc Finger"/>
    <property type="match status" value="2"/>
</dbReference>
<evidence type="ECO:0000256" key="6">
    <source>
        <dbReference type="SAM" id="MobiDB-lite"/>
    </source>
</evidence>
<keyword evidence="4" id="KW-0862">Zinc</keyword>
<reference evidence="9 10" key="1">
    <citation type="journal article" date="2020" name="Nature">
        <title>Six reference-quality genomes reveal evolution of bat adaptations.</title>
        <authorList>
            <person name="Jebb D."/>
            <person name="Huang Z."/>
            <person name="Pippel M."/>
            <person name="Hughes G.M."/>
            <person name="Lavrichenko K."/>
            <person name="Devanna P."/>
            <person name="Winkler S."/>
            <person name="Jermiin L.S."/>
            <person name="Skirmuntt E.C."/>
            <person name="Katzourakis A."/>
            <person name="Burkitt-Gray L."/>
            <person name="Ray D.A."/>
            <person name="Sullivan K.A.M."/>
            <person name="Roscito J.G."/>
            <person name="Kirilenko B.M."/>
            <person name="Davalos L.M."/>
            <person name="Corthals A.P."/>
            <person name="Power M.L."/>
            <person name="Jones G."/>
            <person name="Ransome R.D."/>
            <person name="Dechmann D.K.N."/>
            <person name="Locatelli A.G."/>
            <person name="Puechmaille S.J."/>
            <person name="Fedrigo O."/>
            <person name="Jarvis E.D."/>
            <person name="Hiller M."/>
            <person name="Vernes S.C."/>
            <person name="Myers E.W."/>
            <person name="Teeling E.C."/>
        </authorList>
    </citation>
    <scope>NUCLEOTIDE SEQUENCE [LARGE SCALE GENOMIC DNA]</scope>
    <source>
        <strain evidence="9">MRouAeg1</strain>
        <tissue evidence="9">Muscle</tissue>
    </source>
</reference>
<dbReference type="FunFam" id="3.30.160.60:FF:002758">
    <property type="entry name" value="Zinc finger protein 25"/>
    <property type="match status" value="1"/>
</dbReference>
<dbReference type="InterPro" id="IPR013087">
    <property type="entry name" value="Znf_C2H2_type"/>
</dbReference>
<accession>A0A7J8GJJ8</accession>
<evidence type="ECO:0000313" key="10">
    <source>
        <dbReference type="Proteomes" id="UP000593571"/>
    </source>
</evidence>
<feature type="domain" description="C2H2-type" evidence="7">
    <location>
        <begin position="173"/>
        <end position="197"/>
    </location>
</feature>
<dbReference type="Pfam" id="PF01352">
    <property type="entry name" value="KRAB"/>
    <property type="match status" value="1"/>
</dbReference>
<sequence>MNKFQFQFLSVSATVLTVFVHIPLWPHIDQSQKEPVTFKDVIVEFTREEWQLLDPSQRTLYREVMQENYGHLVSVGYCLNKPNAVFKLKQGKEPWILEVEFPRRNYPEDLWNIHDPGARYQESQAENSRTGELTNQKTHTREKTYKCNECGKSFCQKSVLIVHQHTHSKDKPSECGKSISRNRDLTRHQKTHTKEKTYECKESVHSCSRSNNSSLINSSETTSKYSLMLSSSIPRLKSFAISTLPCRFL</sequence>
<keyword evidence="1" id="KW-0479">Metal-binding</keyword>
<dbReference type="SUPFAM" id="SSF109640">
    <property type="entry name" value="KRAB domain (Kruppel-associated box)"/>
    <property type="match status" value="1"/>
</dbReference>
<keyword evidence="10" id="KW-1185">Reference proteome</keyword>
<feature type="domain" description="KRAB" evidence="8">
    <location>
        <begin position="36"/>
        <end position="107"/>
    </location>
</feature>
<evidence type="ECO:0000256" key="3">
    <source>
        <dbReference type="ARBA" id="ARBA00022771"/>
    </source>
</evidence>
<dbReference type="InterPro" id="IPR036051">
    <property type="entry name" value="KRAB_dom_sf"/>
</dbReference>
<dbReference type="AlphaFoldDB" id="A0A7J8GJJ8"/>
<evidence type="ECO:0000256" key="5">
    <source>
        <dbReference type="PROSITE-ProRule" id="PRU00042"/>
    </source>
</evidence>
<keyword evidence="2" id="KW-0677">Repeat</keyword>
<dbReference type="PROSITE" id="PS50157">
    <property type="entry name" value="ZINC_FINGER_C2H2_2"/>
    <property type="match status" value="2"/>
</dbReference>
<dbReference type="Pfam" id="PF00096">
    <property type="entry name" value="zf-C2H2"/>
    <property type="match status" value="2"/>
</dbReference>
<evidence type="ECO:0000256" key="1">
    <source>
        <dbReference type="ARBA" id="ARBA00022723"/>
    </source>
</evidence>
<gene>
    <name evidence="9" type="ORF">HJG63_021065</name>
</gene>